<evidence type="ECO:0000313" key="4">
    <source>
        <dbReference type="EnsemblPlants" id="OGLUM09G17520.1"/>
    </source>
</evidence>
<evidence type="ECO:0000259" key="3">
    <source>
        <dbReference type="Pfam" id="PF04783"/>
    </source>
</evidence>
<dbReference type="Gramene" id="OGLUM09G17520.1">
    <property type="protein sequence ID" value="OGLUM09G17520.1"/>
    <property type="gene ID" value="OGLUM09G17520"/>
</dbReference>
<dbReference type="Proteomes" id="UP000026961">
    <property type="component" value="Chromosome 9"/>
</dbReference>
<feature type="domain" description="Phosphoribulokinase/uridine kinase" evidence="2">
    <location>
        <begin position="106"/>
        <end position="133"/>
    </location>
</feature>
<feature type="domain" description="DUF630" evidence="3">
    <location>
        <begin position="19"/>
        <end position="64"/>
    </location>
</feature>
<dbReference type="Pfam" id="PF00485">
    <property type="entry name" value="PRK"/>
    <property type="match status" value="1"/>
</dbReference>
<dbReference type="PANTHER" id="PTHR21450:SF48">
    <property type="entry name" value="OS08G0551200 PROTEIN"/>
    <property type="match status" value="1"/>
</dbReference>
<organism evidence="4">
    <name type="scientific">Oryza glumipatula</name>
    <dbReference type="NCBI Taxonomy" id="40148"/>
    <lineage>
        <taxon>Eukaryota</taxon>
        <taxon>Viridiplantae</taxon>
        <taxon>Streptophyta</taxon>
        <taxon>Embryophyta</taxon>
        <taxon>Tracheophyta</taxon>
        <taxon>Spermatophyta</taxon>
        <taxon>Magnoliopsida</taxon>
        <taxon>Liliopsida</taxon>
        <taxon>Poales</taxon>
        <taxon>Poaceae</taxon>
        <taxon>BOP clade</taxon>
        <taxon>Oryzoideae</taxon>
        <taxon>Oryzeae</taxon>
        <taxon>Oryzinae</taxon>
        <taxon>Oryza</taxon>
    </lineage>
</organism>
<dbReference type="AlphaFoldDB" id="A0A0E0B5I1"/>
<accession>A0A0E0B5I1</accession>
<evidence type="ECO:0008006" key="6">
    <source>
        <dbReference type="Google" id="ProtNLM"/>
    </source>
</evidence>
<sequence>MRRRRPRGEGELLLHGGGAAVALCRDRAPLLADAIRHRYALADAHRAYAASLRDAAAALHDFLRGVQRGKQLITQERTPHWKLSLLLGLAFVSCSVAAAVSGGTVVIGLAADSGCGKTTFVLRLTSVLGARTAATAAAPPWGGNPDSTLVADVEREMVGVEAGEAGHAVGDVGGDDAAAE</sequence>
<dbReference type="InterPro" id="IPR006868">
    <property type="entry name" value="DUF630"/>
</dbReference>
<dbReference type="InterPro" id="IPR006083">
    <property type="entry name" value="PRK/URK"/>
</dbReference>
<evidence type="ECO:0000256" key="1">
    <source>
        <dbReference type="SAM" id="Phobius"/>
    </source>
</evidence>
<dbReference type="GO" id="GO:0016301">
    <property type="term" value="F:kinase activity"/>
    <property type="evidence" value="ECO:0007669"/>
    <property type="project" value="InterPro"/>
</dbReference>
<protein>
    <recommendedName>
        <fullName evidence="6">DUF630 domain-containing protein</fullName>
    </recommendedName>
</protein>
<name>A0A0E0B5I1_9ORYZ</name>
<keyword evidence="5" id="KW-1185">Reference proteome</keyword>
<dbReference type="STRING" id="40148.A0A0E0B5I1"/>
<reference evidence="4" key="2">
    <citation type="submission" date="2018-05" db="EMBL/GenBank/DDBJ databases">
        <title>OgluRS3 (Oryza glumaepatula Reference Sequence Version 3).</title>
        <authorList>
            <person name="Zhang J."/>
            <person name="Kudrna D."/>
            <person name="Lee S."/>
            <person name="Talag J."/>
            <person name="Welchert J."/>
            <person name="Wing R.A."/>
        </authorList>
    </citation>
    <scope>NUCLEOTIDE SEQUENCE [LARGE SCALE GENOMIC DNA]</scope>
</reference>
<keyword evidence="1" id="KW-1133">Transmembrane helix</keyword>
<keyword evidence="1" id="KW-0812">Transmembrane</keyword>
<dbReference type="GO" id="GO:0005524">
    <property type="term" value="F:ATP binding"/>
    <property type="evidence" value="ECO:0007669"/>
    <property type="project" value="InterPro"/>
</dbReference>
<feature type="transmembrane region" description="Helical" evidence="1">
    <location>
        <begin position="85"/>
        <end position="111"/>
    </location>
</feature>
<dbReference type="HOGENOM" id="CLU_128442_0_0_1"/>
<proteinExistence type="predicted"/>
<dbReference type="eggNOG" id="KOG4203">
    <property type="taxonomic scope" value="Eukaryota"/>
</dbReference>
<dbReference type="EnsemblPlants" id="OGLUM09G17520.1">
    <property type="protein sequence ID" value="OGLUM09G17520.1"/>
    <property type="gene ID" value="OGLUM09G17520"/>
</dbReference>
<keyword evidence="1" id="KW-0472">Membrane</keyword>
<reference evidence="4" key="1">
    <citation type="submission" date="2015-04" db="UniProtKB">
        <authorList>
            <consortium name="EnsemblPlants"/>
        </authorList>
    </citation>
    <scope>IDENTIFICATION</scope>
</reference>
<dbReference type="Pfam" id="PF04783">
    <property type="entry name" value="DUF630"/>
    <property type="match status" value="1"/>
</dbReference>
<dbReference type="PANTHER" id="PTHR21450">
    <property type="entry name" value="PROTEIN ALTERED PHOSPHATE STARVATION RESPONSE 1"/>
    <property type="match status" value="1"/>
</dbReference>
<evidence type="ECO:0000313" key="5">
    <source>
        <dbReference type="Proteomes" id="UP000026961"/>
    </source>
</evidence>
<evidence type="ECO:0000259" key="2">
    <source>
        <dbReference type="Pfam" id="PF00485"/>
    </source>
</evidence>